<gene>
    <name evidence="2" type="primary">LOC117573792</name>
</gene>
<dbReference type="OrthoDB" id="7871969at2759"/>
<keyword evidence="1" id="KW-1185">Reference proteome</keyword>
<evidence type="ECO:0000313" key="1">
    <source>
        <dbReference type="Proteomes" id="UP000515160"/>
    </source>
</evidence>
<organism evidence="1 2">
    <name type="scientific">Drosophila albomicans</name>
    <name type="common">Fruit fly</name>
    <dbReference type="NCBI Taxonomy" id="7291"/>
    <lineage>
        <taxon>Eukaryota</taxon>
        <taxon>Metazoa</taxon>
        <taxon>Ecdysozoa</taxon>
        <taxon>Arthropoda</taxon>
        <taxon>Hexapoda</taxon>
        <taxon>Insecta</taxon>
        <taxon>Pterygota</taxon>
        <taxon>Neoptera</taxon>
        <taxon>Endopterygota</taxon>
        <taxon>Diptera</taxon>
        <taxon>Brachycera</taxon>
        <taxon>Muscomorpha</taxon>
        <taxon>Ephydroidea</taxon>
        <taxon>Drosophilidae</taxon>
        <taxon>Drosophila</taxon>
    </lineage>
</organism>
<accession>A0A6P8XP51</accession>
<sequence>MKWIQRKCCVLPLLKYMKPAMRAEPMTPEEKDARAELEFDEDLKQLCITELTEEENYYREGTQTPLGHSASSENLLHNTPRLKEICSQLEELRLKQMEESPIAPSSKLGSPLMQCDRPKFLRQGTFDVKRDDRLSRTPFGGSKSSCLVHPISNSRDSSIGDRQLMQPRLSNSRPKLPKMKSSTCLFKNNCEWRKSFRGEQSVYVPRADTLPRVTNTIGDLQREKPPNTSMLGSLESFATCVNIRAVHDNAPERYPARVLDADRSQIQPLSIQPKSRSFLRLFKKDKN</sequence>
<dbReference type="RefSeq" id="XP_034113090.1">
    <property type="nucleotide sequence ID" value="XM_034257199.2"/>
</dbReference>
<dbReference type="Proteomes" id="UP000515160">
    <property type="component" value="Chromosome 2R"/>
</dbReference>
<dbReference type="GeneID" id="117573792"/>
<name>A0A6P8XP51_DROAB</name>
<evidence type="ECO:0000313" key="2">
    <source>
        <dbReference type="RefSeq" id="XP_034113090.1"/>
    </source>
</evidence>
<reference evidence="2" key="1">
    <citation type="submission" date="2025-08" db="UniProtKB">
        <authorList>
            <consortium name="RefSeq"/>
        </authorList>
    </citation>
    <scope>IDENTIFICATION</scope>
    <source>
        <strain evidence="2">15112-1751.03</strain>
        <tissue evidence="2">Whole Adult</tissue>
    </source>
</reference>
<proteinExistence type="predicted"/>
<dbReference type="AlphaFoldDB" id="A0A6P8XP51"/>
<protein>
    <submittedName>
        <fullName evidence="2">Uncharacterized protein LOC117573792</fullName>
    </submittedName>
</protein>